<gene>
    <name evidence="6" type="ORF">HLB44_30580</name>
</gene>
<proteinExistence type="predicted"/>
<evidence type="ECO:0000313" key="7">
    <source>
        <dbReference type="Proteomes" id="UP000737171"/>
    </source>
</evidence>
<sequence length="245" mass="27848">MEDPILTSDERDAINAGRWFASLSASLRHDILRLSNVKRYEFGDQIAARGDPSKYWIGCAKGAVRVSSTSISGKQITLTYVEPGDWFGDVEMVDGGTHTHDSIAHGETTVLRVARADFQMLLSLHIELYEAILRLHARRIRQLYGIVTDLNTLTLRARLAKQLIHLARRPSKRDVSHTVEMRVSLQLWQHELAQLLGASRQRVNAELKAMEREDVIRVERSRGLVVRDHDALKRIVKEEIRAGIQ</sequence>
<evidence type="ECO:0000256" key="1">
    <source>
        <dbReference type="ARBA" id="ARBA00023015"/>
    </source>
</evidence>
<dbReference type="SUPFAM" id="SSF51206">
    <property type="entry name" value="cAMP-binding domain-like"/>
    <property type="match status" value="1"/>
</dbReference>
<protein>
    <submittedName>
        <fullName evidence="6">Crp/Fnr family transcriptional regulator</fullName>
    </submittedName>
</protein>
<dbReference type="InterPro" id="IPR036388">
    <property type="entry name" value="WH-like_DNA-bd_sf"/>
</dbReference>
<keyword evidence="3" id="KW-0804">Transcription</keyword>
<dbReference type="PROSITE" id="PS50042">
    <property type="entry name" value="CNMP_BINDING_3"/>
    <property type="match status" value="1"/>
</dbReference>
<dbReference type="InterPro" id="IPR014710">
    <property type="entry name" value="RmlC-like_jellyroll"/>
</dbReference>
<dbReference type="Pfam" id="PF00027">
    <property type="entry name" value="cNMP_binding"/>
    <property type="match status" value="1"/>
</dbReference>
<evidence type="ECO:0000256" key="2">
    <source>
        <dbReference type="ARBA" id="ARBA00023125"/>
    </source>
</evidence>
<evidence type="ECO:0000259" key="4">
    <source>
        <dbReference type="PROSITE" id="PS50042"/>
    </source>
</evidence>
<dbReference type="SMART" id="SM00419">
    <property type="entry name" value="HTH_CRP"/>
    <property type="match status" value="1"/>
</dbReference>
<dbReference type="RefSeq" id="WP_173132588.1">
    <property type="nucleotide sequence ID" value="NZ_JABRWJ010000011.1"/>
</dbReference>
<dbReference type="InterPro" id="IPR018490">
    <property type="entry name" value="cNMP-bd_dom_sf"/>
</dbReference>
<dbReference type="SMART" id="SM00100">
    <property type="entry name" value="cNMP"/>
    <property type="match status" value="1"/>
</dbReference>
<dbReference type="EMBL" id="JABRWJ010000011">
    <property type="protein sequence ID" value="NRF71340.1"/>
    <property type="molecule type" value="Genomic_DNA"/>
</dbReference>
<accession>A0ABX2ERJ2</accession>
<evidence type="ECO:0000256" key="3">
    <source>
        <dbReference type="ARBA" id="ARBA00023163"/>
    </source>
</evidence>
<dbReference type="Gene3D" id="2.60.120.10">
    <property type="entry name" value="Jelly Rolls"/>
    <property type="match status" value="1"/>
</dbReference>
<evidence type="ECO:0000259" key="5">
    <source>
        <dbReference type="PROSITE" id="PS51063"/>
    </source>
</evidence>
<reference evidence="6 7" key="1">
    <citation type="submission" date="2020-05" db="EMBL/GenBank/DDBJ databases">
        <title>Aquincola sp. isolate from soil.</title>
        <authorList>
            <person name="Han J."/>
            <person name="Kim D.-U."/>
        </authorList>
    </citation>
    <scope>NUCLEOTIDE SEQUENCE [LARGE SCALE GENOMIC DNA]</scope>
    <source>
        <strain evidence="6 7">S2</strain>
    </source>
</reference>
<organism evidence="6 7">
    <name type="scientific">Pseudaquabacterium terrae</name>
    <dbReference type="NCBI Taxonomy" id="2732868"/>
    <lineage>
        <taxon>Bacteria</taxon>
        <taxon>Pseudomonadati</taxon>
        <taxon>Pseudomonadota</taxon>
        <taxon>Betaproteobacteria</taxon>
        <taxon>Burkholderiales</taxon>
        <taxon>Sphaerotilaceae</taxon>
        <taxon>Pseudaquabacterium</taxon>
    </lineage>
</organism>
<name>A0ABX2ERJ2_9BURK</name>
<dbReference type="SUPFAM" id="SSF46785">
    <property type="entry name" value="Winged helix' DNA-binding domain"/>
    <property type="match status" value="1"/>
</dbReference>
<dbReference type="InterPro" id="IPR012318">
    <property type="entry name" value="HTH_CRP"/>
</dbReference>
<dbReference type="InterPro" id="IPR036390">
    <property type="entry name" value="WH_DNA-bd_sf"/>
</dbReference>
<dbReference type="Pfam" id="PF13545">
    <property type="entry name" value="HTH_Crp_2"/>
    <property type="match status" value="1"/>
</dbReference>
<dbReference type="Gene3D" id="1.10.10.10">
    <property type="entry name" value="Winged helix-like DNA-binding domain superfamily/Winged helix DNA-binding domain"/>
    <property type="match status" value="1"/>
</dbReference>
<keyword evidence="1" id="KW-0805">Transcription regulation</keyword>
<dbReference type="CDD" id="cd00038">
    <property type="entry name" value="CAP_ED"/>
    <property type="match status" value="1"/>
</dbReference>
<dbReference type="Proteomes" id="UP000737171">
    <property type="component" value="Unassembled WGS sequence"/>
</dbReference>
<dbReference type="InterPro" id="IPR050397">
    <property type="entry name" value="Env_Response_Regulators"/>
</dbReference>
<feature type="domain" description="Cyclic nucleotide-binding" evidence="4">
    <location>
        <begin position="19"/>
        <end position="139"/>
    </location>
</feature>
<dbReference type="PROSITE" id="PS51063">
    <property type="entry name" value="HTH_CRP_2"/>
    <property type="match status" value="1"/>
</dbReference>
<dbReference type="InterPro" id="IPR000595">
    <property type="entry name" value="cNMP-bd_dom"/>
</dbReference>
<evidence type="ECO:0000313" key="6">
    <source>
        <dbReference type="EMBL" id="NRF71340.1"/>
    </source>
</evidence>
<dbReference type="PANTHER" id="PTHR24567:SF74">
    <property type="entry name" value="HTH-TYPE TRANSCRIPTIONAL REGULATOR ARCR"/>
    <property type="match status" value="1"/>
</dbReference>
<dbReference type="PANTHER" id="PTHR24567">
    <property type="entry name" value="CRP FAMILY TRANSCRIPTIONAL REGULATORY PROTEIN"/>
    <property type="match status" value="1"/>
</dbReference>
<comment type="caution">
    <text evidence="6">The sequence shown here is derived from an EMBL/GenBank/DDBJ whole genome shotgun (WGS) entry which is preliminary data.</text>
</comment>
<keyword evidence="7" id="KW-1185">Reference proteome</keyword>
<feature type="domain" description="HTH crp-type" evidence="5">
    <location>
        <begin position="153"/>
        <end position="230"/>
    </location>
</feature>
<keyword evidence="2" id="KW-0238">DNA-binding</keyword>